<dbReference type="PANTHER" id="PTHR46796">
    <property type="entry name" value="HTH-TYPE TRANSCRIPTIONAL ACTIVATOR RHAS-RELATED"/>
    <property type="match status" value="1"/>
</dbReference>
<keyword evidence="2" id="KW-0238">DNA-binding</keyword>
<keyword evidence="3" id="KW-0804">Transcription</keyword>
<evidence type="ECO:0000259" key="4">
    <source>
        <dbReference type="PROSITE" id="PS01124"/>
    </source>
</evidence>
<dbReference type="PANTHER" id="PTHR46796:SF15">
    <property type="entry name" value="BLL1074 PROTEIN"/>
    <property type="match status" value="1"/>
</dbReference>
<proteinExistence type="predicted"/>
<dbReference type="Proteomes" id="UP001157126">
    <property type="component" value="Unassembled WGS sequence"/>
</dbReference>
<evidence type="ECO:0000256" key="2">
    <source>
        <dbReference type="ARBA" id="ARBA00023125"/>
    </source>
</evidence>
<protein>
    <submittedName>
        <fullName evidence="5">AraC family transcriptional regulator</fullName>
    </submittedName>
</protein>
<dbReference type="InterPro" id="IPR018060">
    <property type="entry name" value="HTH_AraC"/>
</dbReference>
<sequence>MPSYVHPMPQPLQPYVQSCVGYDYFLAPEATHHGLPSTALTVIIAFDEPIDCGWLDGGPPSLFPTLLGGLHTRPTLIHTHGRQCGIQLSVTPAGSRALFGTPAGVFAGEILDETHGLPAAVQRRLQDASWSERFRLLDDALLARLARLDAHPMRREVAHAWARVHESAGRVRVEELADEVGLSRRRLLTEFRTEIGLTPSQARRVARFDRARDLLKAGHSPADSAALAGYADQPHLNRDWRALADMTPLETLADFAVIEGPEDDPFVQDAIL</sequence>
<organism evidence="5 6">
    <name type="scientific">Mobilicoccus caccae</name>
    <dbReference type="NCBI Taxonomy" id="1859295"/>
    <lineage>
        <taxon>Bacteria</taxon>
        <taxon>Bacillati</taxon>
        <taxon>Actinomycetota</taxon>
        <taxon>Actinomycetes</taxon>
        <taxon>Micrococcales</taxon>
        <taxon>Dermatophilaceae</taxon>
        <taxon>Mobilicoccus</taxon>
    </lineage>
</organism>
<accession>A0ABQ6ITZ8</accession>
<dbReference type="EMBL" id="BSUO01000001">
    <property type="protein sequence ID" value="GMA41337.1"/>
    <property type="molecule type" value="Genomic_DNA"/>
</dbReference>
<dbReference type="Pfam" id="PF12833">
    <property type="entry name" value="HTH_18"/>
    <property type="match status" value="1"/>
</dbReference>
<evidence type="ECO:0000256" key="3">
    <source>
        <dbReference type="ARBA" id="ARBA00023163"/>
    </source>
</evidence>
<feature type="domain" description="HTH araC/xylS-type" evidence="4">
    <location>
        <begin position="156"/>
        <end position="254"/>
    </location>
</feature>
<keyword evidence="1" id="KW-0805">Transcription regulation</keyword>
<dbReference type="InterPro" id="IPR050204">
    <property type="entry name" value="AraC_XylS_family_regulators"/>
</dbReference>
<comment type="caution">
    <text evidence="5">The sequence shown here is derived from an EMBL/GenBank/DDBJ whole genome shotgun (WGS) entry which is preliminary data.</text>
</comment>
<reference evidence="6" key="1">
    <citation type="journal article" date="2019" name="Int. J. Syst. Evol. Microbiol.">
        <title>The Global Catalogue of Microorganisms (GCM) 10K type strain sequencing project: providing services to taxonomists for standard genome sequencing and annotation.</title>
        <authorList>
            <consortium name="The Broad Institute Genomics Platform"/>
            <consortium name="The Broad Institute Genome Sequencing Center for Infectious Disease"/>
            <person name="Wu L."/>
            <person name="Ma J."/>
        </authorList>
    </citation>
    <scope>NUCLEOTIDE SEQUENCE [LARGE SCALE GENOMIC DNA]</scope>
    <source>
        <strain evidence="6">NBRC 113072</strain>
    </source>
</reference>
<evidence type="ECO:0000313" key="5">
    <source>
        <dbReference type="EMBL" id="GMA41337.1"/>
    </source>
</evidence>
<gene>
    <name evidence="5" type="ORF">GCM10025883_33820</name>
</gene>
<dbReference type="SMART" id="SM00342">
    <property type="entry name" value="HTH_ARAC"/>
    <property type="match status" value="1"/>
</dbReference>
<evidence type="ECO:0000256" key="1">
    <source>
        <dbReference type="ARBA" id="ARBA00023015"/>
    </source>
</evidence>
<evidence type="ECO:0000313" key="6">
    <source>
        <dbReference type="Proteomes" id="UP001157126"/>
    </source>
</evidence>
<dbReference type="PROSITE" id="PS01124">
    <property type="entry name" value="HTH_ARAC_FAMILY_2"/>
    <property type="match status" value="1"/>
</dbReference>
<keyword evidence="6" id="KW-1185">Reference proteome</keyword>
<dbReference type="Gene3D" id="1.10.10.60">
    <property type="entry name" value="Homeodomain-like"/>
    <property type="match status" value="1"/>
</dbReference>
<name>A0ABQ6ITZ8_9MICO</name>